<evidence type="ECO:0000313" key="3">
    <source>
        <dbReference type="Proteomes" id="UP000249579"/>
    </source>
</evidence>
<evidence type="ECO:0000259" key="1">
    <source>
        <dbReference type="PROSITE" id="PS51819"/>
    </source>
</evidence>
<dbReference type="OrthoDB" id="9803079at2"/>
<dbReference type="Gene3D" id="3.10.180.10">
    <property type="entry name" value="2,3-Dihydroxybiphenyl 1,2-Dioxygenase, domain 1"/>
    <property type="match status" value="1"/>
</dbReference>
<dbReference type="Pfam" id="PF00903">
    <property type="entry name" value="Glyoxalase"/>
    <property type="match status" value="1"/>
</dbReference>
<gene>
    <name evidence="2" type="ORF">BHX94_03630</name>
</gene>
<evidence type="ECO:0000313" key="2">
    <source>
        <dbReference type="EMBL" id="RAK50568.1"/>
    </source>
</evidence>
<dbReference type="GO" id="GO:0051213">
    <property type="term" value="F:dioxygenase activity"/>
    <property type="evidence" value="ECO:0007669"/>
    <property type="project" value="UniProtKB-KW"/>
</dbReference>
<dbReference type="PANTHER" id="PTHR36437:SF2">
    <property type="entry name" value="GLYOXALASE_BLEOMYCIN RESISTANCE PROTEIN_DIOXYGENASE"/>
    <property type="match status" value="1"/>
</dbReference>
<dbReference type="RefSeq" id="WP_111745022.1">
    <property type="nucleotide sequence ID" value="NZ_JBHSQY010000001.1"/>
</dbReference>
<reference evidence="2 3" key="1">
    <citation type="journal article" date="2018" name="Front. Microbiol.">
        <title>Description and Comparative Genomics of Macrococcus caseolyticus subsp. hominis subsp. nov., Macrococcus goetzii sp. nov., Macrococcus epidermidis sp. nov., and Macrococcus bohemicus sp. nov., Novel Macrococci From Human Clinical Material With Virulence Potential and Suspected Uptake of Foreign DNA by Natural Transformation.</title>
        <authorList>
            <person name="Maslanova I."/>
            <person name="Wertheimer Z."/>
            <person name="Sedlacek I."/>
            <person name="Svec P."/>
            <person name="Indrakova A."/>
            <person name="Kovarovic V."/>
            <person name="Schumann P."/>
            <person name="Sproer C."/>
            <person name="Kralova S."/>
            <person name="Sedo O."/>
            <person name="Kristofova L."/>
            <person name="Vrbovska V."/>
            <person name="Fuzik T."/>
            <person name="Petras P."/>
            <person name="Zdrahal Z."/>
            <person name="Ruzickova V."/>
            <person name="Doskar J."/>
            <person name="Pantucek R."/>
        </authorList>
    </citation>
    <scope>NUCLEOTIDE SEQUENCE [LARGE SCALE GENOMIC DNA]</scope>
    <source>
        <strain evidence="2 3">03/115</strain>
    </source>
</reference>
<keyword evidence="2" id="KW-0223">Dioxygenase</keyword>
<dbReference type="EMBL" id="PZJG01000001">
    <property type="protein sequence ID" value="RAK50568.1"/>
    <property type="molecule type" value="Genomic_DNA"/>
</dbReference>
<accession>A0A328ACP8</accession>
<protein>
    <submittedName>
        <fullName evidence="2">Glyoxalase/bleomycin resistance/extradiol dioxygenase family protein</fullName>
    </submittedName>
</protein>
<dbReference type="AlphaFoldDB" id="A0A328ACP8"/>
<dbReference type="Proteomes" id="UP000249579">
    <property type="component" value="Unassembled WGS sequence"/>
</dbReference>
<organism evidence="2 3">
    <name type="scientific">Macrococcoides bohemicum</name>
    <dbReference type="NCBI Taxonomy" id="1903056"/>
    <lineage>
        <taxon>Bacteria</taxon>
        <taxon>Bacillati</taxon>
        <taxon>Bacillota</taxon>
        <taxon>Bacilli</taxon>
        <taxon>Bacillales</taxon>
        <taxon>Staphylococcaceae</taxon>
        <taxon>Macrococcoides</taxon>
    </lineage>
</organism>
<dbReference type="PROSITE" id="PS51819">
    <property type="entry name" value="VOC"/>
    <property type="match status" value="1"/>
</dbReference>
<dbReference type="InterPro" id="IPR029068">
    <property type="entry name" value="Glyas_Bleomycin-R_OHBP_Dase"/>
</dbReference>
<dbReference type="PANTHER" id="PTHR36437">
    <property type="entry name" value="GLYOXALASE/BLEOMYCIN RESISTANCE PROTEIN/DIOXYGENASE"/>
    <property type="match status" value="1"/>
</dbReference>
<dbReference type="InterPro" id="IPR037523">
    <property type="entry name" value="VOC_core"/>
</dbReference>
<comment type="caution">
    <text evidence="2">The sequence shown here is derived from an EMBL/GenBank/DDBJ whole genome shotgun (WGS) entry which is preliminary data.</text>
</comment>
<feature type="domain" description="VOC" evidence="1">
    <location>
        <begin position="3"/>
        <end position="123"/>
    </location>
</feature>
<proteinExistence type="predicted"/>
<keyword evidence="2" id="KW-0560">Oxidoreductase</keyword>
<dbReference type="InterPro" id="IPR004360">
    <property type="entry name" value="Glyas_Fos-R_dOase_dom"/>
</dbReference>
<sequence>MDKLKQVMIYVDDLDSAVKFWTETLEFVIVQEMELPENYKAVEIAPNVNAETSLTLFDKAFIKKYSPEVTLGTPSLMFKETNFDVLYEKLRALNLTGHDIVDMNGIHVFNFQDGQGNYFAVSE</sequence>
<name>A0A328ACP8_9STAP</name>
<dbReference type="SUPFAM" id="SSF54593">
    <property type="entry name" value="Glyoxalase/Bleomycin resistance protein/Dihydroxybiphenyl dioxygenase"/>
    <property type="match status" value="1"/>
</dbReference>